<gene>
    <name evidence="1" type="ordered locus">Reut_C6221</name>
</gene>
<dbReference type="InterPro" id="IPR050484">
    <property type="entry name" value="Transf_Hexapept/Carb_Anhydrase"/>
</dbReference>
<dbReference type="eggNOG" id="COG0663">
    <property type="taxonomic scope" value="Bacteria"/>
</dbReference>
<reference evidence="1" key="1">
    <citation type="submission" date="2005-08" db="EMBL/GenBank/DDBJ databases">
        <title>Complete sequence of a megaplasmid of Ralstonia eutropha JMP134.</title>
        <authorList>
            <person name="Copeland A."/>
            <person name="Lucas S."/>
            <person name="Lapidus A."/>
            <person name="Barry K."/>
            <person name="Detter J.C."/>
            <person name="Glavina T."/>
            <person name="Hammon N."/>
            <person name="Israni S."/>
            <person name="Pitluck S."/>
            <person name="Goltsman E."/>
            <person name="Martinez M."/>
            <person name="Vergez L."/>
            <person name="Larimer F."/>
            <person name="Land M."/>
            <person name="Lykidis A."/>
            <person name="Richardson P."/>
        </authorList>
    </citation>
    <scope>NUCLEOTIDE SEQUENCE [LARGE SCALE GENOMIC DNA]</scope>
    <source>
        <strain evidence="1">JMP134</strain>
        <plasmid evidence="1">megaplasmid</plasmid>
    </source>
</reference>
<evidence type="ECO:0000313" key="1">
    <source>
        <dbReference type="EMBL" id="AAZ65530.1"/>
    </source>
</evidence>
<geneLocation type="plasmid" evidence="1">
    <name>megaplasmid</name>
</geneLocation>
<keyword evidence="1" id="KW-0808">Transferase</keyword>
<dbReference type="OrthoDB" id="9803036at2"/>
<accession>Q46MU5</accession>
<dbReference type="AlphaFoldDB" id="Q46MU5"/>
<dbReference type="KEGG" id="reu:Reut_C6221"/>
<dbReference type="InterPro" id="IPR047324">
    <property type="entry name" value="LbH_gamma_CA-like"/>
</dbReference>
<dbReference type="EMBL" id="CP000092">
    <property type="protein sequence ID" value="AAZ65530.1"/>
    <property type="molecule type" value="Genomic_DNA"/>
</dbReference>
<dbReference type="SUPFAM" id="SSF51161">
    <property type="entry name" value="Trimeric LpxA-like enzymes"/>
    <property type="match status" value="1"/>
</dbReference>
<dbReference type="PANTHER" id="PTHR13061:SF29">
    <property type="entry name" value="GAMMA CARBONIC ANHYDRASE-LIKE 1, MITOCHONDRIAL-RELATED"/>
    <property type="match status" value="1"/>
</dbReference>
<name>Q46MU5_CUPPJ</name>
<proteinExistence type="predicted"/>
<keyword evidence="1" id="KW-0614">Plasmid</keyword>
<dbReference type="InterPro" id="IPR001451">
    <property type="entry name" value="Hexapep"/>
</dbReference>
<dbReference type="CDD" id="cd04645">
    <property type="entry name" value="LbH_gamma_CA_like"/>
    <property type="match status" value="1"/>
</dbReference>
<sequence>MLVRYGKSIPSVGQSCFLAANATVVGAVILGDNSSVWFSAVLRADVEPITIGARTNLQDGVVVHADPGHPVIIGDGVSVGHQARLHGCSVADGALIGIGATVLDGAQIGEQSLIGAGALIPPGKVIPPRSLVLGTPGRVVRTLTDEEVRELAWAADEYVRLGMAYLQDAKQVS</sequence>
<dbReference type="Pfam" id="PF00132">
    <property type="entry name" value="Hexapep"/>
    <property type="match status" value="1"/>
</dbReference>
<protein>
    <submittedName>
        <fullName evidence="1">Transferase hexapeptide repeat protein</fullName>
    </submittedName>
</protein>
<dbReference type="Gene3D" id="2.160.10.10">
    <property type="entry name" value="Hexapeptide repeat proteins"/>
    <property type="match status" value="1"/>
</dbReference>
<dbReference type="GO" id="GO:0016740">
    <property type="term" value="F:transferase activity"/>
    <property type="evidence" value="ECO:0007669"/>
    <property type="project" value="UniProtKB-KW"/>
</dbReference>
<dbReference type="InterPro" id="IPR011004">
    <property type="entry name" value="Trimer_LpxA-like_sf"/>
</dbReference>
<dbReference type="HOGENOM" id="CLU_064827_4_0_4"/>
<dbReference type="PANTHER" id="PTHR13061">
    <property type="entry name" value="DYNACTIN SUBUNIT P25"/>
    <property type="match status" value="1"/>
</dbReference>
<organism evidence="1">
    <name type="scientific">Cupriavidus pinatubonensis (strain JMP 134 / LMG 1197)</name>
    <name type="common">Cupriavidus necator (strain JMP 134)</name>
    <dbReference type="NCBI Taxonomy" id="264198"/>
    <lineage>
        <taxon>Bacteria</taxon>
        <taxon>Pseudomonadati</taxon>
        <taxon>Pseudomonadota</taxon>
        <taxon>Betaproteobacteria</taxon>
        <taxon>Burkholderiales</taxon>
        <taxon>Burkholderiaceae</taxon>
        <taxon>Cupriavidus</taxon>
    </lineage>
</organism>